<dbReference type="HOGENOM" id="CLU_466290_0_0_1"/>
<protein>
    <recommendedName>
        <fullName evidence="1">F-box domain-containing protein</fullName>
    </recommendedName>
</protein>
<evidence type="ECO:0000259" key="1">
    <source>
        <dbReference type="Pfam" id="PF12937"/>
    </source>
</evidence>
<dbReference type="InterPro" id="IPR001810">
    <property type="entry name" value="F-box_dom"/>
</dbReference>
<gene>
    <name evidence="2" type="ORF">M407DRAFT_21330</name>
</gene>
<proteinExistence type="predicted"/>
<dbReference type="Gene3D" id="1.20.1280.50">
    <property type="match status" value="1"/>
</dbReference>
<organism evidence="2 3">
    <name type="scientific">Tulasnella calospora MUT 4182</name>
    <dbReference type="NCBI Taxonomy" id="1051891"/>
    <lineage>
        <taxon>Eukaryota</taxon>
        <taxon>Fungi</taxon>
        <taxon>Dikarya</taxon>
        <taxon>Basidiomycota</taxon>
        <taxon>Agaricomycotina</taxon>
        <taxon>Agaricomycetes</taxon>
        <taxon>Cantharellales</taxon>
        <taxon>Tulasnellaceae</taxon>
        <taxon>Tulasnella</taxon>
    </lineage>
</organism>
<name>A0A0C3QQ41_9AGAM</name>
<dbReference type="OrthoDB" id="2884925at2759"/>
<feature type="domain" description="F-box" evidence="1">
    <location>
        <begin position="74"/>
        <end position="130"/>
    </location>
</feature>
<dbReference type="AlphaFoldDB" id="A0A0C3QQ41"/>
<sequence length="585" mass="66468">MDQSIMQAMQKLAERCAEDFVNQLIQIHEFGLYDGLKDTRAFMNTLDSFQAWFAYAVRHKIVPRLRQGNASLPISKLPVELMQIIFHATLFQDSGERHDEYVTTLLTLRSVSGAWRELVDSDPSLWTHLSSDDHPSFISKAFEISEDYPLHLMYTDGPVYGHEKLELFWDQALTRLHCWESVSLHDPDWEDLRHYFTHPAPRLKRITLTIDPPRDTTDFGPISLFGGSWESMEEVRINRFYDLEWSGVRCRRLRILEIWNCTNLDLAVILRIIQENQNMEILRLHNIRFTLTSSTPHPPSQPTCLPCLRALTLTDLYFNADDDSDFDPTGLDPPASHIPRHIQFPNCTDFCLTLYGLAGLTGRIDLEYSTTSSSHSPDLFSLPALVTALSAANSLVVMFDPAVRLVITTDDDVPQRVKFSMLLRYVTTSFARSWVGDVVARKPWETKPEMKLVFEITQQVYELDALAAFRDCEAVTELSVDVVSGGSWGHTQEAETLHLLATPYTSTSGVIAIPFPRLRCIHASTSLWDAKGEAILAMITTRFSTPGLDVPETVIVDSRYGGTSFKWPNLDGIRELRGFDTISFV</sequence>
<evidence type="ECO:0000313" key="3">
    <source>
        <dbReference type="Proteomes" id="UP000054248"/>
    </source>
</evidence>
<dbReference type="InterPro" id="IPR036047">
    <property type="entry name" value="F-box-like_dom_sf"/>
</dbReference>
<dbReference type="EMBL" id="KN822981">
    <property type="protein sequence ID" value="KIO29594.1"/>
    <property type="molecule type" value="Genomic_DNA"/>
</dbReference>
<reference evidence="2 3" key="1">
    <citation type="submission" date="2014-04" db="EMBL/GenBank/DDBJ databases">
        <authorList>
            <consortium name="DOE Joint Genome Institute"/>
            <person name="Kuo A."/>
            <person name="Girlanda M."/>
            <person name="Perotto S."/>
            <person name="Kohler A."/>
            <person name="Nagy L.G."/>
            <person name="Floudas D."/>
            <person name="Copeland A."/>
            <person name="Barry K.W."/>
            <person name="Cichocki N."/>
            <person name="Veneault-Fourrey C."/>
            <person name="LaButti K."/>
            <person name="Lindquist E.A."/>
            <person name="Lipzen A."/>
            <person name="Lundell T."/>
            <person name="Morin E."/>
            <person name="Murat C."/>
            <person name="Sun H."/>
            <person name="Tunlid A."/>
            <person name="Henrissat B."/>
            <person name="Grigoriev I.V."/>
            <person name="Hibbett D.S."/>
            <person name="Martin F."/>
            <person name="Nordberg H.P."/>
            <person name="Cantor M.N."/>
            <person name="Hua S.X."/>
        </authorList>
    </citation>
    <scope>NUCLEOTIDE SEQUENCE [LARGE SCALE GENOMIC DNA]</scope>
    <source>
        <strain evidence="2 3">MUT 4182</strain>
    </source>
</reference>
<accession>A0A0C3QQ41</accession>
<keyword evidence="3" id="KW-1185">Reference proteome</keyword>
<dbReference type="SUPFAM" id="SSF52047">
    <property type="entry name" value="RNI-like"/>
    <property type="match status" value="1"/>
</dbReference>
<dbReference type="Pfam" id="PF12937">
    <property type="entry name" value="F-box-like"/>
    <property type="match status" value="1"/>
</dbReference>
<dbReference type="SUPFAM" id="SSF81383">
    <property type="entry name" value="F-box domain"/>
    <property type="match status" value="1"/>
</dbReference>
<evidence type="ECO:0000313" key="2">
    <source>
        <dbReference type="EMBL" id="KIO29594.1"/>
    </source>
</evidence>
<dbReference type="Proteomes" id="UP000054248">
    <property type="component" value="Unassembled WGS sequence"/>
</dbReference>
<reference evidence="3" key="2">
    <citation type="submission" date="2015-01" db="EMBL/GenBank/DDBJ databases">
        <title>Evolutionary Origins and Diversification of the Mycorrhizal Mutualists.</title>
        <authorList>
            <consortium name="DOE Joint Genome Institute"/>
            <consortium name="Mycorrhizal Genomics Consortium"/>
            <person name="Kohler A."/>
            <person name="Kuo A."/>
            <person name="Nagy L.G."/>
            <person name="Floudas D."/>
            <person name="Copeland A."/>
            <person name="Barry K.W."/>
            <person name="Cichocki N."/>
            <person name="Veneault-Fourrey C."/>
            <person name="LaButti K."/>
            <person name="Lindquist E.A."/>
            <person name="Lipzen A."/>
            <person name="Lundell T."/>
            <person name="Morin E."/>
            <person name="Murat C."/>
            <person name="Riley R."/>
            <person name="Ohm R."/>
            <person name="Sun H."/>
            <person name="Tunlid A."/>
            <person name="Henrissat B."/>
            <person name="Grigoriev I.V."/>
            <person name="Hibbett D.S."/>
            <person name="Martin F."/>
        </authorList>
    </citation>
    <scope>NUCLEOTIDE SEQUENCE [LARGE SCALE GENOMIC DNA]</scope>
    <source>
        <strain evidence="3">MUT 4182</strain>
    </source>
</reference>